<evidence type="ECO:0000256" key="8">
    <source>
        <dbReference type="SAM" id="Phobius"/>
    </source>
</evidence>
<evidence type="ECO:0000256" key="6">
    <source>
        <dbReference type="ARBA" id="ARBA00022989"/>
    </source>
</evidence>
<feature type="transmembrane region" description="Helical" evidence="8">
    <location>
        <begin position="194"/>
        <end position="215"/>
    </location>
</feature>
<gene>
    <name evidence="10" type="ORF">AcdelDRAFT_2248</name>
</gene>
<feature type="transmembrane region" description="Helical" evidence="8">
    <location>
        <begin position="102"/>
        <end position="118"/>
    </location>
</feature>
<organism evidence="10 11">
    <name type="scientific">Acidovorax delafieldii 2AN</name>
    <dbReference type="NCBI Taxonomy" id="573060"/>
    <lineage>
        <taxon>Bacteria</taxon>
        <taxon>Pseudomonadati</taxon>
        <taxon>Pseudomonadota</taxon>
        <taxon>Betaproteobacteria</taxon>
        <taxon>Burkholderiales</taxon>
        <taxon>Comamonadaceae</taxon>
        <taxon>Acidovorax</taxon>
    </lineage>
</organism>
<dbReference type="GO" id="GO:0016763">
    <property type="term" value="F:pentosyltransferase activity"/>
    <property type="evidence" value="ECO:0007669"/>
    <property type="project" value="TreeGrafter"/>
</dbReference>
<dbReference type="EMBL" id="ACQT01000070">
    <property type="protein sequence ID" value="EER60179.1"/>
    <property type="molecule type" value="Genomic_DNA"/>
</dbReference>
<keyword evidence="6 8" id="KW-1133">Transmembrane helix</keyword>
<feature type="transmembrane region" description="Helical" evidence="8">
    <location>
        <begin position="124"/>
        <end position="142"/>
    </location>
</feature>
<protein>
    <submittedName>
        <fullName evidence="10">Glycosyltransferase</fullName>
    </submittedName>
</protein>
<proteinExistence type="predicted"/>
<feature type="transmembrane region" description="Helical" evidence="8">
    <location>
        <begin position="71"/>
        <end position="95"/>
    </location>
</feature>
<evidence type="ECO:0000256" key="1">
    <source>
        <dbReference type="ARBA" id="ARBA00004651"/>
    </source>
</evidence>
<dbReference type="AlphaFoldDB" id="C5T5R8"/>
<dbReference type="PATRIC" id="fig|573060.9.peg.2854"/>
<dbReference type="GO" id="GO:0005886">
    <property type="term" value="C:plasma membrane"/>
    <property type="evidence" value="ECO:0007669"/>
    <property type="project" value="UniProtKB-SubCell"/>
</dbReference>
<evidence type="ECO:0000256" key="5">
    <source>
        <dbReference type="ARBA" id="ARBA00022692"/>
    </source>
</evidence>
<keyword evidence="11" id="KW-1185">Reference proteome</keyword>
<keyword evidence="7 8" id="KW-0472">Membrane</keyword>
<evidence type="ECO:0000313" key="10">
    <source>
        <dbReference type="EMBL" id="EER60179.1"/>
    </source>
</evidence>
<feature type="transmembrane region" description="Helical" evidence="8">
    <location>
        <begin position="289"/>
        <end position="311"/>
    </location>
</feature>
<dbReference type="InterPro" id="IPR038731">
    <property type="entry name" value="RgtA/B/C-like"/>
</dbReference>
<comment type="caution">
    <text evidence="10">The sequence shown here is derived from an EMBL/GenBank/DDBJ whole genome shotgun (WGS) entry which is preliminary data.</text>
</comment>
<evidence type="ECO:0000313" key="11">
    <source>
        <dbReference type="Proteomes" id="UP000003856"/>
    </source>
</evidence>
<evidence type="ECO:0000259" key="9">
    <source>
        <dbReference type="Pfam" id="PF13231"/>
    </source>
</evidence>
<evidence type="ECO:0000256" key="2">
    <source>
        <dbReference type="ARBA" id="ARBA00022475"/>
    </source>
</evidence>
<reference evidence="10 11" key="1">
    <citation type="submission" date="2009-05" db="EMBL/GenBank/DDBJ databases">
        <title>The draft genome of Acidovorax delafieldii 2AN.</title>
        <authorList>
            <consortium name="US DOE Joint Genome Institute (JGI-PGF)"/>
            <person name="Lucas S."/>
            <person name="Copeland A."/>
            <person name="Lapidus A."/>
            <person name="Glavina del Rio T."/>
            <person name="Tice H."/>
            <person name="Bruce D."/>
            <person name="Goodwin L."/>
            <person name="Pitluck S."/>
            <person name="Larimer F."/>
            <person name="Land M.L."/>
            <person name="Hauser L."/>
            <person name="Shelobolina E.S."/>
            <person name="Picardal F."/>
            <person name="Roden E."/>
            <person name="Emerson D."/>
        </authorList>
    </citation>
    <scope>NUCLEOTIDE SEQUENCE [LARGE SCALE GENOMIC DNA]</scope>
    <source>
        <strain evidence="10 11">2AN</strain>
    </source>
</reference>
<dbReference type="InterPro" id="IPR050297">
    <property type="entry name" value="LipidA_mod_glycosyltrf_83"/>
</dbReference>
<dbReference type="Pfam" id="PF13231">
    <property type="entry name" value="PMT_2"/>
    <property type="match status" value="1"/>
</dbReference>
<evidence type="ECO:0000256" key="3">
    <source>
        <dbReference type="ARBA" id="ARBA00022676"/>
    </source>
</evidence>
<dbReference type="Proteomes" id="UP000003856">
    <property type="component" value="Unassembled WGS sequence"/>
</dbReference>
<dbReference type="PANTHER" id="PTHR33908">
    <property type="entry name" value="MANNOSYLTRANSFERASE YKCB-RELATED"/>
    <property type="match status" value="1"/>
</dbReference>
<comment type="subcellular location">
    <subcellularLocation>
        <location evidence="1">Cell membrane</location>
        <topology evidence="1">Multi-pass membrane protein</topology>
    </subcellularLocation>
</comment>
<name>C5T5R8_ACIDE</name>
<evidence type="ECO:0000256" key="7">
    <source>
        <dbReference type="ARBA" id="ARBA00023136"/>
    </source>
</evidence>
<evidence type="ECO:0000256" key="4">
    <source>
        <dbReference type="ARBA" id="ARBA00022679"/>
    </source>
</evidence>
<feature type="domain" description="Glycosyltransferase RgtA/B/C/D-like" evidence="9">
    <location>
        <begin position="53"/>
        <end position="213"/>
    </location>
</feature>
<dbReference type="OrthoDB" id="8933800at2"/>
<accession>C5T5R8</accession>
<feature type="transmembrane region" description="Helical" evidence="8">
    <location>
        <begin position="154"/>
        <end position="182"/>
    </location>
</feature>
<keyword evidence="5 8" id="KW-0812">Transmembrane</keyword>
<keyword evidence="2" id="KW-1003">Cell membrane</keyword>
<dbReference type="PANTHER" id="PTHR33908:SF11">
    <property type="entry name" value="MEMBRANE PROTEIN"/>
    <property type="match status" value="1"/>
</dbReference>
<feature type="transmembrane region" description="Helical" evidence="8">
    <location>
        <begin position="317"/>
        <end position="336"/>
    </location>
</feature>
<dbReference type="GO" id="GO:0009103">
    <property type="term" value="P:lipopolysaccharide biosynthetic process"/>
    <property type="evidence" value="ECO:0007669"/>
    <property type="project" value="UniProtKB-ARBA"/>
</dbReference>
<sequence>MLRVPQGIPVTLLLLLLFSAVWLAHLDSVALTPPADNIEQLTWMRSLEWGYYKHPPVPTWVLWAAVQLIGWSAWTTYLLGALLTLASLAIFASLLRDIHGRAYALVGLMAALGVTFYNGRLNYYNHNVVLMFWVALSAWLWWRILTRPRWGWWLALGVVGGLGMLSKYQYAVAATGGLWLFVRHGLWRDRQQCQGLALAVVVGGVIFMPHVVWLLEQARGPIAYAMHSSLGADLPLLRRLSATALWLLDWLFNRCLPAVLLLLGVHWAQRGLAPVPLESSADRALQARGNSLLLCWGVLPPAFMAAMGVLGGVDLQLQWGTAFALWTVPVLMAALGVREATLRAGRGLCWAVGALVLLQAVLVWQSYDTSVFGRHRTQVGHWREFPSEALAQAVAGPARQALGGPIKIISGPASPAGALALRLPEKPRVLIDGDLAVSPWISAQDMERDGVLELWPPGAGPSDVHRVMDGWGWRVREGDGVGSDFF</sequence>
<keyword evidence="3" id="KW-0328">Glycosyltransferase</keyword>
<feature type="transmembrane region" description="Helical" evidence="8">
    <location>
        <begin position="348"/>
        <end position="367"/>
    </location>
</feature>
<keyword evidence="4 10" id="KW-0808">Transferase</keyword>